<evidence type="ECO:0000313" key="2">
    <source>
        <dbReference type="Proteomes" id="UP000827872"/>
    </source>
</evidence>
<reference evidence="1" key="1">
    <citation type="submission" date="2021-08" db="EMBL/GenBank/DDBJ databases">
        <title>The first chromosome-level gecko genome reveals the dynamic sex chromosomes of Neotropical dwarf geckos (Sphaerodactylidae: Sphaerodactylus).</title>
        <authorList>
            <person name="Pinto B.J."/>
            <person name="Keating S.E."/>
            <person name="Gamble T."/>
        </authorList>
    </citation>
    <scope>NUCLEOTIDE SEQUENCE</scope>
    <source>
        <strain evidence="1">TG3544</strain>
    </source>
</reference>
<gene>
    <name evidence="1" type="ORF">K3G42_005294</name>
</gene>
<keyword evidence="2" id="KW-1185">Reference proteome</keyword>
<organism evidence="1 2">
    <name type="scientific">Sphaerodactylus townsendi</name>
    <dbReference type="NCBI Taxonomy" id="933632"/>
    <lineage>
        <taxon>Eukaryota</taxon>
        <taxon>Metazoa</taxon>
        <taxon>Chordata</taxon>
        <taxon>Craniata</taxon>
        <taxon>Vertebrata</taxon>
        <taxon>Euteleostomi</taxon>
        <taxon>Lepidosauria</taxon>
        <taxon>Squamata</taxon>
        <taxon>Bifurcata</taxon>
        <taxon>Gekkota</taxon>
        <taxon>Sphaerodactylidae</taxon>
        <taxon>Sphaerodactylus</taxon>
    </lineage>
</organism>
<comment type="caution">
    <text evidence="1">The sequence shown here is derived from an EMBL/GenBank/DDBJ whole genome shotgun (WGS) entry which is preliminary data.</text>
</comment>
<protein>
    <submittedName>
        <fullName evidence="1">Uncharacterized protein</fullName>
    </submittedName>
</protein>
<evidence type="ECO:0000313" key="1">
    <source>
        <dbReference type="EMBL" id="KAH7991368.1"/>
    </source>
</evidence>
<sequence length="136" mass="14882">MEKADAPRSVLGESHRKEEEETFMSSKVGTMREFLSGPGLQLVKQEPEEGLHNRSGKSNGKHFSRSVASPKPTGVETEACWSPQPGSETKGFQLSSERATAASQRLMSLGESHKLTEPTALVPPEEREELEEFGQG</sequence>
<proteinExistence type="predicted"/>
<dbReference type="Proteomes" id="UP000827872">
    <property type="component" value="Linkage Group LG03"/>
</dbReference>
<name>A0ACB8EFS6_9SAUR</name>
<dbReference type="EMBL" id="CM037616">
    <property type="protein sequence ID" value="KAH7991368.1"/>
    <property type="molecule type" value="Genomic_DNA"/>
</dbReference>
<accession>A0ACB8EFS6</accession>